<accession>A0AAV2H3V1</accession>
<reference evidence="2 3" key="1">
    <citation type="submission" date="2024-04" db="EMBL/GenBank/DDBJ databases">
        <authorList>
            <consortium name="Genoscope - CEA"/>
            <person name="William W."/>
        </authorList>
    </citation>
    <scope>NUCLEOTIDE SEQUENCE [LARGE SCALE GENOMIC DNA]</scope>
</reference>
<evidence type="ECO:0000256" key="1">
    <source>
        <dbReference type="SAM" id="MobiDB-lite"/>
    </source>
</evidence>
<feature type="region of interest" description="Disordered" evidence="1">
    <location>
        <begin position="155"/>
        <end position="235"/>
    </location>
</feature>
<feature type="compositionally biased region" description="Polar residues" evidence="1">
    <location>
        <begin position="155"/>
        <end position="164"/>
    </location>
</feature>
<feature type="compositionally biased region" description="Polar residues" evidence="1">
    <location>
        <begin position="171"/>
        <end position="185"/>
    </location>
</feature>
<evidence type="ECO:0000313" key="2">
    <source>
        <dbReference type="EMBL" id="CAL1528270.1"/>
    </source>
</evidence>
<keyword evidence="3" id="KW-1185">Reference proteome</keyword>
<name>A0AAV2H3V1_LYMST</name>
<sequence>MNRSIIPFDDVQSQKSLKMPSQRKFVARSRRETSVDTALIQKGLVLARVRESVDMQQAVRDRLCLWPTGDEIVCLLMMLQSQQITPSYRPGVSQLGYIPTPPPVENEKMGGSRKSSKGAESVTSAVHSRNSQMYLSPRGIFGPKKLKSGLQIKFQPNLTPQSKSKAAVTSRGPSSANVRQASRKNFFSKRSTHAFKSRRSMVHQTGIRRHSLMNGHDNSLRSSPLGIIDPESPWN</sequence>
<feature type="region of interest" description="Disordered" evidence="1">
    <location>
        <begin position="101"/>
        <end position="129"/>
    </location>
</feature>
<organism evidence="2 3">
    <name type="scientific">Lymnaea stagnalis</name>
    <name type="common">Great pond snail</name>
    <name type="synonym">Helix stagnalis</name>
    <dbReference type="NCBI Taxonomy" id="6523"/>
    <lineage>
        <taxon>Eukaryota</taxon>
        <taxon>Metazoa</taxon>
        <taxon>Spiralia</taxon>
        <taxon>Lophotrochozoa</taxon>
        <taxon>Mollusca</taxon>
        <taxon>Gastropoda</taxon>
        <taxon>Heterobranchia</taxon>
        <taxon>Euthyneura</taxon>
        <taxon>Panpulmonata</taxon>
        <taxon>Hygrophila</taxon>
        <taxon>Lymnaeoidea</taxon>
        <taxon>Lymnaeidae</taxon>
        <taxon>Lymnaea</taxon>
    </lineage>
</organism>
<dbReference type="AlphaFoldDB" id="A0AAV2H3V1"/>
<protein>
    <submittedName>
        <fullName evidence="2">Uncharacterized protein</fullName>
    </submittedName>
</protein>
<gene>
    <name evidence="2" type="ORF">GSLYS_00002440001</name>
</gene>
<proteinExistence type="predicted"/>
<dbReference type="Proteomes" id="UP001497497">
    <property type="component" value="Unassembled WGS sequence"/>
</dbReference>
<evidence type="ECO:0000313" key="3">
    <source>
        <dbReference type="Proteomes" id="UP001497497"/>
    </source>
</evidence>
<dbReference type="EMBL" id="CAXITT010000029">
    <property type="protein sequence ID" value="CAL1528270.1"/>
    <property type="molecule type" value="Genomic_DNA"/>
</dbReference>
<comment type="caution">
    <text evidence="2">The sequence shown here is derived from an EMBL/GenBank/DDBJ whole genome shotgun (WGS) entry which is preliminary data.</text>
</comment>
<feature type="compositionally biased region" description="Basic residues" evidence="1">
    <location>
        <begin position="186"/>
        <end position="211"/>
    </location>
</feature>